<dbReference type="GO" id="GO:0016787">
    <property type="term" value="F:hydrolase activity"/>
    <property type="evidence" value="ECO:0007669"/>
    <property type="project" value="UniProtKB-KW"/>
</dbReference>
<protein>
    <recommendedName>
        <fullName evidence="3">Carboxylic ester hydrolase</fullName>
        <ecNumber evidence="3">3.1.1.-</ecNumber>
    </recommendedName>
</protein>
<evidence type="ECO:0000256" key="1">
    <source>
        <dbReference type="ARBA" id="ARBA00005964"/>
    </source>
</evidence>
<feature type="domain" description="Carboxylesterase type B" evidence="4">
    <location>
        <begin position="5"/>
        <end position="459"/>
    </location>
</feature>
<dbReference type="InterPro" id="IPR019826">
    <property type="entry name" value="Carboxylesterase_B_AS"/>
</dbReference>
<dbReference type="InterPro" id="IPR002018">
    <property type="entry name" value="CarbesteraseB"/>
</dbReference>
<reference evidence="5 6" key="1">
    <citation type="journal article" date="2013" name="PLoS Genet.">
        <title>Comparative genome structure, secondary metabolite, and effector coding capacity across Cochliobolus pathogens.</title>
        <authorList>
            <person name="Condon B.J."/>
            <person name="Leng Y."/>
            <person name="Wu D."/>
            <person name="Bushley K.E."/>
            <person name="Ohm R.A."/>
            <person name="Otillar R."/>
            <person name="Martin J."/>
            <person name="Schackwitz W."/>
            <person name="Grimwood J."/>
            <person name="MohdZainudin N."/>
            <person name="Xue C."/>
            <person name="Wang R."/>
            <person name="Manning V.A."/>
            <person name="Dhillon B."/>
            <person name="Tu Z.J."/>
            <person name="Steffenson B.J."/>
            <person name="Salamov A."/>
            <person name="Sun H."/>
            <person name="Lowry S."/>
            <person name="LaButti K."/>
            <person name="Han J."/>
            <person name="Copeland A."/>
            <person name="Lindquist E."/>
            <person name="Barry K."/>
            <person name="Schmutz J."/>
            <person name="Baker S.E."/>
            <person name="Ciuffetti L.M."/>
            <person name="Grigoriev I.V."/>
            <person name="Zhong S."/>
            <person name="Turgeon B.G."/>
        </authorList>
    </citation>
    <scope>NUCLEOTIDE SEQUENCE [LARGE SCALE GENOMIC DNA]</scope>
    <source>
        <strain evidence="5 6">ATCC 44560</strain>
    </source>
</reference>
<dbReference type="PROSITE" id="PS00122">
    <property type="entry name" value="CARBOXYLESTERASE_B_1"/>
    <property type="match status" value="1"/>
</dbReference>
<evidence type="ECO:0000256" key="2">
    <source>
        <dbReference type="ARBA" id="ARBA00022801"/>
    </source>
</evidence>
<dbReference type="InterPro" id="IPR029058">
    <property type="entry name" value="AB_hydrolase_fold"/>
</dbReference>
<proteinExistence type="inferred from homology"/>
<dbReference type="AlphaFoldDB" id="W6ZF08"/>
<sequence length="510" mass="55771">MSCSTPFGSFKGWREDGVVQYRGIKYAFLRNQMAAPELVTGYGSEMVDATEFGPRAPAMDGCAFEQSTLIQCDIGGGPDLPMSGTECLNLNVTVPADTLVSGGLPVMVFIHGGGFIMGGSHWPQYDPCQLVKMSVEMKMPIVAVNINFRLGILGNLTSEELRRAGYPGNNSLRDQQCALRWVKKFIGGFGGDKDNVTVLGESAGAVSVLHQLSAREPLFKRAISMSGTPLMLKPMSASAAEASYDSITKALGLEGTSTQERINRLLNISSEELVEKTPMTVPLIPFQDNNILPQTPTFTDLRNNNLSPLNDTFCEELLIGSCAHDGNVFFFMGLSSLFPNIASALTSSFSRSLSAPAAQIVLSTYGVNPSTPDEEAKDYIIDLATDIAYHAPAQHYARAFKGRTWTYRFNQGNPWDGMFKGKSTHLLDAAFLFQNFNDYMDDEAKETARRFAEDFVVFASGKANATWDDGLERCYGEGGCKENKLEKLIREQKVDLDELSGAWDIFLAGK</sequence>
<dbReference type="ESTHER" id="cocmi-w6zf08">
    <property type="family name" value="Fungal_carboxylesterase_lipase"/>
</dbReference>
<dbReference type="EMBL" id="KI963941">
    <property type="protein sequence ID" value="EUC48463.1"/>
    <property type="molecule type" value="Genomic_DNA"/>
</dbReference>
<organism evidence="5 6">
    <name type="scientific">Bipolaris oryzae ATCC 44560</name>
    <dbReference type="NCBI Taxonomy" id="930090"/>
    <lineage>
        <taxon>Eukaryota</taxon>
        <taxon>Fungi</taxon>
        <taxon>Dikarya</taxon>
        <taxon>Ascomycota</taxon>
        <taxon>Pezizomycotina</taxon>
        <taxon>Dothideomycetes</taxon>
        <taxon>Pleosporomycetidae</taxon>
        <taxon>Pleosporales</taxon>
        <taxon>Pleosporineae</taxon>
        <taxon>Pleosporaceae</taxon>
        <taxon>Bipolaris</taxon>
    </lineage>
</organism>
<dbReference type="KEGG" id="bor:COCMIDRAFT_87292"/>
<dbReference type="GeneID" id="19127028"/>
<dbReference type="PANTHER" id="PTHR11559">
    <property type="entry name" value="CARBOXYLESTERASE"/>
    <property type="match status" value="1"/>
</dbReference>
<dbReference type="SUPFAM" id="SSF53474">
    <property type="entry name" value="alpha/beta-Hydrolases"/>
    <property type="match status" value="1"/>
</dbReference>
<dbReference type="Gene3D" id="3.40.50.1820">
    <property type="entry name" value="alpha/beta hydrolase"/>
    <property type="match status" value="1"/>
</dbReference>
<dbReference type="OrthoDB" id="6846267at2759"/>
<evidence type="ECO:0000313" key="6">
    <source>
        <dbReference type="Proteomes" id="UP000054032"/>
    </source>
</evidence>
<dbReference type="EC" id="3.1.1.-" evidence="3"/>
<dbReference type="InterPro" id="IPR050309">
    <property type="entry name" value="Type-B_Carboxylest/Lipase"/>
</dbReference>
<evidence type="ECO:0000256" key="3">
    <source>
        <dbReference type="RuleBase" id="RU361235"/>
    </source>
</evidence>
<comment type="similarity">
    <text evidence="1 3">Belongs to the type-B carboxylesterase/lipase family.</text>
</comment>
<dbReference type="Pfam" id="PF00135">
    <property type="entry name" value="COesterase"/>
    <property type="match status" value="1"/>
</dbReference>
<accession>W6ZF08</accession>
<dbReference type="HOGENOM" id="CLU_006586_14_4_1"/>
<evidence type="ECO:0000313" key="5">
    <source>
        <dbReference type="EMBL" id="EUC48463.1"/>
    </source>
</evidence>
<gene>
    <name evidence="5" type="ORF">COCMIDRAFT_87292</name>
</gene>
<dbReference type="RefSeq" id="XP_007685085.1">
    <property type="nucleotide sequence ID" value="XM_007686895.1"/>
</dbReference>
<dbReference type="Proteomes" id="UP000054032">
    <property type="component" value="Unassembled WGS sequence"/>
</dbReference>
<evidence type="ECO:0000259" key="4">
    <source>
        <dbReference type="Pfam" id="PF00135"/>
    </source>
</evidence>
<keyword evidence="6" id="KW-1185">Reference proteome</keyword>
<keyword evidence="2 3" id="KW-0378">Hydrolase</keyword>
<name>W6ZF08_COCMI</name>
<dbReference type="eggNOG" id="KOG1516">
    <property type="taxonomic scope" value="Eukaryota"/>
</dbReference>